<comment type="caution">
    <text evidence="1">The sequence shown here is derived from an EMBL/GenBank/DDBJ whole genome shotgun (WGS) entry which is preliminary data.</text>
</comment>
<accession>A0A4C1X3G7</accession>
<name>A0A4C1X3G7_EUMVA</name>
<organism evidence="1 2">
    <name type="scientific">Eumeta variegata</name>
    <name type="common">Bagworm moth</name>
    <name type="synonym">Eumeta japonica</name>
    <dbReference type="NCBI Taxonomy" id="151549"/>
    <lineage>
        <taxon>Eukaryota</taxon>
        <taxon>Metazoa</taxon>
        <taxon>Ecdysozoa</taxon>
        <taxon>Arthropoda</taxon>
        <taxon>Hexapoda</taxon>
        <taxon>Insecta</taxon>
        <taxon>Pterygota</taxon>
        <taxon>Neoptera</taxon>
        <taxon>Endopterygota</taxon>
        <taxon>Lepidoptera</taxon>
        <taxon>Glossata</taxon>
        <taxon>Ditrysia</taxon>
        <taxon>Tineoidea</taxon>
        <taxon>Psychidae</taxon>
        <taxon>Oiketicinae</taxon>
        <taxon>Eumeta</taxon>
    </lineage>
</organism>
<dbReference type="InterPro" id="IPR052709">
    <property type="entry name" value="Transposase-MT_Hybrid"/>
</dbReference>
<proteinExistence type="predicted"/>
<dbReference type="STRING" id="151549.A0A4C1X3G7"/>
<reference evidence="1 2" key="1">
    <citation type="journal article" date="2019" name="Commun. Biol.">
        <title>The bagworm genome reveals a unique fibroin gene that provides high tensile strength.</title>
        <authorList>
            <person name="Kono N."/>
            <person name="Nakamura H."/>
            <person name="Ohtoshi R."/>
            <person name="Tomita M."/>
            <person name="Numata K."/>
            <person name="Arakawa K."/>
        </authorList>
    </citation>
    <scope>NUCLEOTIDE SEQUENCE [LARGE SCALE GENOMIC DNA]</scope>
</reference>
<dbReference type="PANTHER" id="PTHR46060:SF1">
    <property type="entry name" value="MARINER MOS1 TRANSPOSASE-LIKE PROTEIN"/>
    <property type="match status" value="1"/>
</dbReference>
<sequence>MTVSKLKAGQEAESRAEIVGFHDKAPFLTTAYNCLNEFKFGHTNLTDDLRAGRPSTAATEDDISAVRLMIEIDKRVSYQQIRTSLGIGISQVYEILREYLAVRKLCTR</sequence>
<dbReference type="AlphaFoldDB" id="A0A4C1X3G7"/>
<gene>
    <name evidence="1" type="ORF">EVAR_41643_1</name>
</gene>
<evidence type="ECO:0008006" key="3">
    <source>
        <dbReference type="Google" id="ProtNLM"/>
    </source>
</evidence>
<dbReference type="Proteomes" id="UP000299102">
    <property type="component" value="Unassembled WGS sequence"/>
</dbReference>
<keyword evidence="2" id="KW-1185">Reference proteome</keyword>
<dbReference type="PANTHER" id="PTHR46060">
    <property type="entry name" value="MARINER MOS1 TRANSPOSASE-LIKE PROTEIN"/>
    <property type="match status" value="1"/>
</dbReference>
<evidence type="ECO:0000313" key="1">
    <source>
        <dbReference type="EMBL" id="GBP56894.1"/>
    </source>
</evidence>
<dbReference type="OrthoDB" id="10017160at2759"/>
<protein>
    <recommendedName>
        <fullName evidence="3">Histone-lysine N-methyltransferase SETMAR</fullName>
    </recommendedName>
</protein>
<dbReference type="EMBL" id="BGZK01000703">
    <property type="protein sequence ID" value="GBP56894.1"/>
    <property type="molecule type" value="Genomic_DNA"/>
</dbReference>
<evidence type="ECO:0000313" key="2">
    <source>
        <dbReference type="Proteomes" id="UP000299102"/>
    </source>
</evidence>